<keyword evidence="1" id="KW-0812">Transmembrane</keyword>
<proteinExistence type="predicted"/>
<keyword evidence="3" id="KW-1185">Reference proteome</keyword>
<protein>
    <recommendedName>
        <fullName evidence="4">Transmembrane protein 231</fullName>
    </recommendedName>
</protein>
<sequence>MRKALAHHLFPFARSHSTSGAARGNTTCPGPPESMRGGAAAAACRLPAAVPPLRIAALGALLAHAAGLSAPPRSAAGGWRRGLLALRGFDVGTSEGRADAACDGQATLGWLPEAPAVVAAEETRTRLWVRLASGAVRMPLEDFVVVSADPSVAVAEAFLEVNGGGSEAAVGAILPPLVADVVYTCRRAGAARLAAQFRFRDPRLAPVELSLVKRCAADARGGLSLGTAAELAPDVVRDGASMWAPTTALQRIVPADTERLVLYWTFGHPGEQEAAQPHAAQALAAPSAAVTPLELQGEPVRAGPAQVRRWSRRLLQRSAQETHAQSLGSWGLPQDGAASAQSVLRVAFAGALASGGQQPLGSVPAGAAGTKIAVELECVEVGTALVEVQIAPLPLYQPHRPAVIAFVKQCGWTALDGVDVSTHPLEDGDALPDIVSEGTVLKDLPELGPQNATATVYWDSLRRGLGPPDATTVDCGDGPANASVEVLEDSSGSSGHMRLHLTCRGEGRATCAMRFGWRLHRGPVVRFAKACSPPGRAASIESLMQRRLGALTPERAVTPVLCHGSAASLSSSAMEVPADAFKVICTFFPNASVGLSAAEVSVADPEVVHVVPTGSLAFGGEVDPHIGGNIELDLSCLQSGSSNVQVVLQQLPASSAPPVVFSFSKRCQVSRLQHLRNQPYLIALVVYGGLLLASVAMVIGLLANFRAVSGKISADI</sequence>
<feature type="transmembrane region" description="Helical" evidence="1">
    <location>
        <begin position="680"/>
        <end position="703"/>
    </location>
</feature>
<gene>
    <name evidence="2" type="ORF">PCOR1329_LOCUS59140</name>
</gene>
<accession>A0ABN9VP52</accession>
<comment type="caution">
    <text evidence="2">The sequence shown here is derived from an EMBL/GenBank/DDBJ whole genome shotgun (WGS) entry which is preliminary data.</text>
</comment>
<dbReference type="EMBL" id="CAUYUJ010017363">
    <property type="protein sequence ID" value="CAK0874150.1"/>
    <property type="molecule type" value="Genomic_DNA"/>
</dbReference>
<keyword evidence="1" id="KW-1133">Transmembrane helix</keyword>
<reference evidence="2" key="1">
    <citation type="submission" date="2023-10" db="EMBL/GenBank/DDBJ databases">
        <authorList>
            <person name="Chen Y."/>
            <person name="Shah S."/>
            <person name="Dougan E. K."/>
            <person name="Thang M."/>
            <person name="Chan C."/>
        </authorList>
    </citation>
    <scope>NUCLEOTIDE SEQUENCE [LARGE SCALE GENOMIC DNA]</scope>
</reference>
<organism evidence="2 3">
    <name type="scientific">Prorocentrum cordatum</name>
    <dbReference type="NCBI Taxonomy" id="2364126"/>
    <lineage>
        <taxon>Eukaryota</taxon>
        <taxon>Sar</taxon>
        <taxon>Alveolata</taxon>
        <taxon>Dinophyceae</taxon>
        <taxon>Prorocentrales</taxon>
        <taxon>Prorocentraceae</taxon>
        <taxon>Prorocentrum</taxon>
    </lineage>
</organism>
<name>A0ABN9VP52_9DINO</name>
<keyword evidence="1" id="KW-0472">Membrane</keyword>
<dbReference type="Proteomes" id="UP001189429">
    <property type="component" value="Unassembled WGS sequence"/>
</dbReference>
<evidence type="ECO:0008006" key="4">
    <source>
        <dbReference type="Google" id="ProtNLM"/>
    </source>
</evidence>
<evidence type="ECO:0000313" key="3">
    <source>
        <dbReference type="Proteomes" id="UP001189429"/>
    </source>
</evidence>
<evidence type="ECO:0000256" key="1">
    <source>
        <dbReference type="SAM" id="Phobius"/>
    </source>
</evidence>
<evidence type="ECO:0000313" key="2">
    <source>
        <dbReference type="EMBL" id="CAK0874150.1"/>
    </source>
</evidence>